<feature type="chain" id="PRO_5039231791" evidence="3">
    <location>
        <begin position="25"/>
        <end position="544"/>
    </location>
</feature>
<evidence type="ECO:0000256" key="1">
    <source>
        <dbReference type="ARBA" id="ARBA00023002"/>
    </source>
</evidence>
<dbReference type="InterPro" id="IPR036188">
    <property type="entry name" value="FAD/NAD-bd_sf"/>
</dbReference>
<dbReference type="PANTHER" id="PTHR42949">
    <property type="entry name" value="ANAEROBIC GLYCEROL-3-PHOSPHATE DEHYDROGENASE SUBUNIT B"/>
    <property type="match status" value="1"/>
</dbReference>
<feature type="region of interest" description="Disordered" evidence="2">
    <location>
        <begin position="459"/>
        <end position="479"/>
    </location>
</feature>
<feature type="region of interest" description="Disordered" evidence="2">
    <location>
        <begin position="492"/>
        <end position="544"/>
    </location>
</feature>
<dbReference type="PANTHER" id="PTHR42949:SF3">
    <property type="entry name" value="ANAEROBIC GLYCEROL-3-PHOSPHATE DEHYDROGENASE SUBUNIT B"/>
    <property type="match status" value="1"/>
</dbReference>
<evidence type="ECO:0000256" key="2">
    <source>
        <dbReference type="SAM" id="MobiDB-lite"/>
    </source>
</evidence>
<reference evidence="6" key="1">
    <citation type="submission" date="2016-10" db="EMBL/GenBank/DDBJ databases">
        <authorList>
            <person name="Varghese N."/>
            <person name="Submissions S."/>
        </authorList>
    </citation>
    <scope>NUCLEOTIDE SEQUENCE [LARGE SCALE GENOMIC DNA]</scope>
    <source>
        <strain evidence="6">CGMCC 4.6825</strain>
    </source>
</reference>
<dbReference type="AlphaFoldDB" id="A0A1H9NBB7"/>
<feature type="compositionally biased region" description="Low complexity" evidence="2">
    <location>
        <begin position="520"/>
        <end position="544"/>
    </location>
</feature>
<proteinExistence type="predicted"/>
<dbReference type="Gene3D" id="1.10.10.1100">
    <property type="entry name" value="BFD-like [2Fe-2S]-binding domain"/>
    <property type="match status" value="1"/>
</dbReference>
<keyword evidence="3" id="KW-0732">Signal</keyword>
<evidence type="ECO:0000313" key="5">
    <source>
        <dbReference type="EMBL" id="SER33266.1"/>
    </source>
</evidence>
<sequence>MTRRHVAVTGAGPAGLAAACAALAAGARVTLIDSAEQPGGQYHRMPPEASAGHPGGLRHGRDAFLRRRSRVLTHPRCTWLPETSVWALERTGPADGPPGAGSGAPPRVHLLCGGPADGSGRTRRTLDADALVLATGAHDRVLPFPGWELPGVCTAGAAQALVKGERLVVGDRVVVAGTGPFLLAVAASLLEAGAGVREVLEAGTFPTVGRNWLSRPWELAAQLGKTAELAGSAAALVRHRVPYRLGRTVVEARGDGRVEEVVTARLRPDWSVVDGTERTVPVDALCVGHGFSPRLELPLAAGCALRDTPAGAGAGPFVVVDGEQRTSVPGVFAAGEITGVAGAPAARVEGAVAGWTAAGGDHAVPALRVLRRSRDEGRAFARRLARAHPIGAGWPGWLRQDTVVCRCEETDYGTLCAAFGDAAQAAPRVARLSTRAGLGPCQARVCGPTVAELRARLGAGPAGHGTAAEPPGHTPHRRPLAQPLRLGELAAAPVPFGSPEETPDRSGGPKPPGAADRTTPSGPVAESPEAPSSPTDPSDPTDQR</sequence>
<dbReference type="InterPro" id="IPR041854">
    <property type="entry name" value="BFD-like_2Fe2S-bd_dom_sf"/>
</dbReference>
<dbReference type="PRINTS" id="PR00368">
    <property type="entry name" value="FADPNR"/>
</dbReference>
<dbReference type="InterPro" id="IPR051691">
    <property type="entry name" value="Metab_Enz_Cyan_OpOx_G3PDH"/>
</dbReference>
<dbReference type="PIRSF" id="PIRSF037495">
    <property type="entry name" value="Opine_OX_OoxA/HcnB"/>
    <property type="match status" value="1"/>
</dbReference>
<dbReference type="InterPro" id="IPR023753">
    <property type="entry name" value="FAD/NAD-binding_dom"/>
</dbReference>
<organism evidence="5 6">
    <name type="scientific">Streptomyces qinglanensis</name>
    <dbReference type="NCBI Taxonomy" id="943816"/>
    <lineage>
        <taxon>Bacteria</taxon>
        <taxon>Bacillati</taxon>
        <taxon>Actinomycetota</taxon>
        <taxon>Actinomycetes</taxon>
        <taxon>Kitasatosporales</taxon>
        <taxon>Streptomycetaceae</taxon>
        <taxon>Streptomyces</taxon>
    </lineage>
</organism>
<dbReference type="RefSeq" id="WP_079171637.1">
    <property type="nucleotide sequence ID" value="NZ_FOGO01000001.1"/>
</dbReference>
<dbReference type="InterPro" id="IPR017224">
    <property type="entry name" value="Opine_Oxase_asu/HCN_bsu"/>
</dbReference>
<dbReference type="PRINTS" id="PR00411">
    <property type="entry name" value="PNDRDTASEI"/>
</dbReference>
<keyword evidence="6" id="KW-1185">Reference proteome</keyword>
<gene>
    <name evidence="5" type="ORF">SAMN05421870_101256</name>
</gene>
<dbReference type="PROSITE" id="PS51257">
    <property type="entry name" value="PROKAR_LIPOPROTEIN"/>
    <property type="match status" value="1"/>
</dbReference>
<dbReference type="SUPFAM" id="SSF51905">
    <property type="entry name" value="FAD/NAD(P)-binding domain"/>
    <property type="match status" value="1"/>
</dbReference>
<dbReference type="Pfam" id="PF07992">
    <property type="entry name" value="Pyr_redox_2"/>
    <property type="match status" value="1"/>
</dbReference>
<dbReference type="Proteomes" id="UP000182841">
    <property type="component" value="Unassembled WGS sequence"/>
</dbReference>
<keyword evidence="1" id="KW-0560">Oxidoreductase</keyword>
<accession>A0A1H9NBB7</accession>
<dbReference type="OrthoDB" id="9801699at2"/>
<evidence type="ECO:0000256" key="3">
    <source>
        <dbReference type="SAM" id="SignalP"/>
    </source>
</evidence>
<evidence type="ECO:0000313" key="6">
    <source>
        <dbReference type="Proteomes" id="UP000182841"/>
    </source>
</evidence>
<evidence type="ECO:0000259" key="4">
    <source>
        <dbReference type="Pfam" id="PF07992"/>
    </source>
</evidence>
<feature type="signal peptide" evidence="3">
    <location>
        <begin position="1"/>
        <end position="24"/>
    </location>
</feature>
<dbReference type="STRING" id="943816.AN217_10710"/>
<dbReference type="Gene3D" id="3.50.50.60">
    <property type="entry name" value="FAD/NAD(P)-binding domain"/>
    <property type="match status" value="3"/>
</dbReference>
<feature type="domain" description="FAD/NAD(P)-binding" evidence="4">
    <location>
        <begin position="5"/>
        <end position="349"/>
    </location>
</feature>
<dbReference type="EMBL" id="FOGO01000001">
    <property type="protein sequence ID" value="SER33266.1"/>
    <property type="molecule type" value="Genomic_DNA"/>
</dbReference>
<dbReference type="GO" id="GO:0016491">
    <property type="term" value="F:oxidoreductase activity"/>
    <property type="evidence" value="ECO:0007669"/>
    <property type="project" value="UniProtKB-KW"/>
</dbReference>
<name>A0A1H9NBB7_9ACTN</name>
<protein>
    <submittedName>
        <fullName evidence="5">Thioredoxin reductase</fullName>
    </submittedName>
</protein>